<feature type="transmembrane region" description="Helical" evidence="3">
    <location>
        <begin position="67"/>
        <end position="88"/>
    </location>
</feature>
<dbReference type="AlphaFoldDB" id="A0A2P8F2Z1"/>
<keyword evidence="3" id="KW-1133">Transmembrane helix</keyword>
<gene>
    <name evidence="4" type="ORF">CLV88_12323</name>
</gene>
<proteinExistence type="predicted"/>
<reference evidence="4 5" key="1">
    <citation type="submission" date="2018-03" db="EMBL/GenBank/DDBJ databases">
        <title>Genomic Encyclopedia of Archaeal and Bacterial Type Strains, Phase II (KMG-II): from individual species to whole genera.</title>
        <authorList>
            <person name="Goeker M."/>
        </authorList>
    </citation>
    <scope>NUCLEOTIDE SEQUENCE [LARGE SCALE GENOMIC DNA]</scope>
    <source>
        <strain evidence="4 5">DSM 100673</strain>
    </source>
</reference>
<keyword evidence="1" id="KW-0175">Coiled coil</keyword>
<comment type="caution">
    <text evidence="4">The sequence shown here is derived from an EMBL/GenBank/DDBJ whole genome shotgun (WGS) entry which is preliminary data.</text>
</comment>
<sequence>MKTEVIESQIGDTAAASDVQDDQLRPENQKWSRKLFFLAWAIEGVLVAAGLGVAFAQAFSAPAGSGWLQAIPVFGVFVVLAAVELAKIPAATVVFHARGVARYLALVGLFVASLISFETVFNGIERYVHVTTQPVGKAREEVQSLRGEIEQLKHSGADDLKGEDIAQVDAERMAQLEQSLAIREKALQTARENLESPETRELKAQLTSLTEQQDKAGAEAGAAWQSEQEWIMTRLNGDGIDNRMRDQLNNRMRGMPAKQNVILEARAQFETEIMKLNAEIEKSITQPSPEALANVAQKQTERDEAAKALAAFERENSARADQRTATLLTIQSDKADRARQIEALEAEAIKAVGAVAHAAELSQMHRWASFVFGVEPADVQDNQAKQVGAVFGALLGIVAALTGSSVAMYSQWFKVRGVRPVVRVQEIEVEKIVEKEVEVPYEVEVPVLRYVYVPVPIGENVEDGITAILDALPPEAADELKAQMAIEFDTRSGEAPTDSLTDPDPDTSKEPVAPMPDMTKKVNGDDYARAA</sequence>
<name>A0A2P8F2Z1_9RHOB</name>
<feature type="coiled-coil region" evidence="1">
    <location>
        <begin position="266"/>
        <end position="315"/>
    </location>
</feature>
<protein>
    <submittedName>
        <fullName evidence="4">Uncharacterized protein</fullName>
    </submittedName>
</protein>
<evidence type="ECO:0000313" key="4">
    <source>
        <dbReference type="EMBL" id="PSL16056.1"/>
    </source>
</evidence>
<keyword evidence="3" id="KW-0812">Transmembrane</keyword>
<feature type="transmembrane region" description="Helical" evidence="3">
    <location>
        <begin position="387"/>
        <end position="409"/>
    </location>
</feature>
<feature type="region of interest" description="Disordered" evidence="2">
    <location>
        <begin position="1"/>
        <end position="21"/>
    </location>
</feature>
<organism evidence="4 5">
    <name type="scientific">Shimia abyssi</name>
    <dbReference type="NCBI Taxonomy" id="1662395"/>
    <lineage>
        <taxon>Bacteria</taxon>
        <taxon>Pseudomonadati</taxon>
        <taxon>Pseudomonadota</taxon>
        <taxon>Alphaproteobacteria</taxon>
        <taxon>Rhodobacterales</taxon>
        <taxon>Roseobacteraceae</taxon>
    </lineage>
</organism>
<feature type="region of interest" description="Disordered" evidence="2">
    <location>
        <begin position="487"/>
        <end position="531"/>
    </location>
</feature>
<feature type="compositionally biased region" description="Basic and acidic residues" evidence="2">
    <location>
        <begin position="518"/>
        <end position="531"/>
    </location>
</feature>
<accession>A0A2P8F2Z1</accession>
<dbReference type="RefSeq" id="WP_106610432.1">
    <property type="nucleotide sequence ID" value="NZ_PYGJ01000023.1"/>
</dbReference>
<feature type="transmembrane region" description="Helical" evidence="3">
    <location>
        <begin position="100"/>
        <end position="117"/>
    </location>
</feature>
<keyword evidence="5" id="KW-1185">Reference proteome</keyword>
<dbReference type="Proteomes" id="UP000240418">
    <property type="component" value="Unassembled WGS sequence"/>
</dbReference>
<evidence type="ECO:0000256" key="2">
    <source>
        <dbReference type="SAM" id="MobiDB-lite"/>
    </source>
</evidence>
<dbReference type="EMBL" id="PYGJ01000023">
    <property type="protein sequence ID" value="PSL16056.1"/>
    <property type="molecule type" value="Genomic_DNA"/>
</dbReference>
<keyword evidence="3" id="KW-0472">Membrane</keyword>
<feature type="coiled-coil region" evidence="1">
    <location>
        <begin position="135"/>
        <end position="193"/>
    </location>
</feature>
<feature type="transmembrane region" description="Helical" evidence="3">
    <location>
        <begin position="35"/>
        <end position="55"/>
    </location>
</feature>
<evidence type="ECO:0000313" key="5">
    <source>
        <dbReference type="Proteomes" id="UP000240418"/>
    </source>
</evidence>
<evidence type="ECO:0000256" key="1">
    <source>
        <dbReference type="SAM" id="Coils"/>
    </source>
</evidence>
<evidence type="ECO:0000256" key="3">
    <source>
        <dbReference type="SAM" id="Phobius"/>
    </source>
</evidence>